<dbReference type="InterPro" id="IPR011050">
    <property type="entry name" value="Pectin_lyase_fold/virulence"/>
</dbReference>
<dbReference type="Pfam" id="PF07602">
    <property type="entry name" value="DUF1565"/>
    <property type="match status" value="1"/>
</dbReference>
<keyword evidence="9" id="KW-1185">Reference proteome</keyword>
<dbReference type="InterPro" id="IPR013780">
    <property type="entry name" value="Glyco_hydro_b"/>
</dbReference>
<dbReference type="EMBL" id="AP012050">
    <property type="protein sequence ID" value="BAM46653.1"/>
    <property type="molecule type" value="Genomic_DNA"/>
</dbReference>
<dbReference type="AlphaFoldDB" id="K0J6H4"/>
<sequence length="678" mass="76950">MHYHVSKNGSDFNPGTEEQPFLTISKAAYIAKPGDTITVHEGVYREWVSPKSGGTKAQPIVYQAAEGENVVITGAEVITDWVRDGDIWKTEIDNQFFGNFNPYNEVLFGDWLFKTDRVLHLGEVYLDGRAMYEQASIEDVRNPKKSETSLEPEFTTFAWYSEIDDHKTTIYANFQGEDPTKGNVEINTRRFCFWPENPGRNYITVRGFTMKQAATQWAPPTALQEGLIGPHWSKGWVIENNIISDSKNVGISLGKEESTGQNEWTTLFTKMGHQREQEVIFRALNNGWSKDNIGSHIVRNNKIFNCGQAGIVGHLGCAFSLIEHNHIYDIRKKREYHGAEVGGIKLHAAIDTIIRHNVIHDSFRGVWLDWQSQGTRVHHNLMFGNDSEDILVEVSHGPTMIDHNILLSDYSFKTLSHSTALVHNLLAGIISIGNELNRHTPYHVPHSTAIAGMTRFTGGDDRFYNNIFLRPKDDWRTNEPIYQTFFGNDILKEDEVEDAQAPFLAYPVGTSVFNEYPGADDEKPWERMRKFFETGEEPTKSTENEDDEDEKPAYASLSKDAPLAIYVENNVYFNGALAYKKEKGAKLFDDSALEFTIDRDNKKVIIDITKPELLVESAADIIDTEKLGFGFHTEQLFEKPDGTPYCFNTDFYGEPRGDNAIPGPFQVTDKKRIEIPFS</sequence>
<evidence type="ECO:0008006" key="10">
    <source>
        <dbReference type="Google" id="ProtNLM"/>
    </source>
</evidence>
<feature type="compositionally biased region" description="Basic and acidic residues" evidence="4">
    <location>
        <begin position="533"/>
        <end position="543"/>
    </location>
</feature>
<dbReference type="InterPro" id="IPR006626">
    <property type="entry name" value="PbH1"/>
</dbReference>
<evidence type="ECO:0000256" key="2">
    <source>
        <dbReference type="ARBA" id="ARBA00022525"/>
    </source>
</evidence>
<dbReference type="InterPro" id="IPR011459">
    <property type="entry name" value="DUF1565"/>
</dbReference>
<evidence type="ECO:0000256" key="3">
    <source>
        <dbReference type="ARBA" id="ARBA00022729"/>
    </source>
</evidence>
<dbReference type="Proteomes" id="UP000006294">
    <property type="component" value="Chromosome"/>
</dbReference>
<proteinExistence type="predicted"/>
<evidence type="ECO:0000313" key="9">
    <source>
        <dbReference type="Proteomes" id="UP000006294"/>
    </source>
</evidence>
<comment type="subcellular location">
    <subcellularLocation>
        <location evidence="1">Secreted</location>
    </subcellularLocation>
</comment>
<dbReference type="SUPFAM" id="SSF51126">
    <property type="entry name" value="Pectin lyase-like"/>
    <property type="match status" value="1"/>
</dbReference>
<dbReference type="PANTHER" id="PTHR40088">
    <property type="entry name" value="PECTATE LYASE (EUROFUNG)"/>
    <property type="match status" value="1"/>
</dbReference>
<dbReference type="RefSeq" id="WP_015009258.1">
    <property type="nucleotide sequence ID" value="NC_018704.1"/>
</dbReference>
<dbReference type="Gene3D" id="2.160.20.10">
    <property type="entry name" value="Single-stranded right-handed beta-helix, Pectin lyase-like"/>
    <property type="match status" value="1"/>
</dbReference>
<dbReference type="OrthoDB" id="9765222at2"/>
<protein>
    <recommendedName>
        <fullName evidence="10">Right handed beta helix domain-containing protein</fullName>
    </recommendedName>
</protein>
<evidence type="ECO:0000259" key="7">
    <source>
        <dbReference type="Pfam" id="PF21258"/>
    </source>
</evidence>
<dbReference type="InterPro" id="IPR039448">
    <property type="entry name" value="Beta_helix"/>
</dbReference>
<dbReference type="InterPro" id="IPR012334">
    <property type="entry name" value="Pectin_lyas_fold"/>
</dbReference>
<feature type="domain" description="Glycoside hydrolase 120 insertion" evidence="7">
    <location>
        <begin position="78"/>
        <end position="186"/>
    </location>
</feature>
<feature type="region of interest" description="Disordered" evidence="4">
    <location>
        <begin position="533"/>
        <end position="553"/>
    </location>
</feature>
<keyword evidence="3" id="KW-0732">Signal</keyword>
<evidence type="ECO:0000256" key="1">
    <source>
        <dbReference type="ARBA" id="ARBA00004613"/>
    </source>
</evidence>
<dbReference type="GO" id="GO:0005576">
    <property type="term" value="C:extracellular region"/>
    <property type="evidence" value="ECO:0007669"/>
    <property type="project" value="UniProtKB-SubCell"/>
</dbReference>
<dbReference type="PANTHER" id="PTHR40088:SF2">
    <property type="entry name" value="SECRETED SUGAR HYDROLASE"/>
    <property type="match status" value="1"/>
</dbReference>
<evidence type="ECO:0000259" key="5">
    <source>
        <dbReference type="Pfam" id="PF07602"/>
    </source>
</evidence>
<accession>K0J6H4</accession>
<gene>
    <name evidence="8" type="ordered locus">AXY_05210</name>
</gene>
<reference evidence="8 9" key="1">
    <citation type="submission" date="2011-01" db="EMBL/GenBank/DDBJ databases">
        <title>Whole genome sequence of Amphibacillus xylinus NBRC 15112.</title>
        <authorList>
            <person name="Nakazawa H."/>
            <person name="Katano Y."/>
            <person name="Nakamura S."/>
            <person name="Sasagawa M."/>
            <person name="Fukada J."/>
            <person name="Arai T."/>
            <person name="Sasakura N."/>
            <person name="Mochizuki D."/>
            <person name="Hosoyama A."/>
            <person name="Harada K."/>
            <person name="Horikawa H."/>
            <person name="Kato Y."/>
            <person name="Harada T."/>
            <person name="Sasaki K."/>
            <person name="Sekiguchi M."/>
            <person name="Hodoyama M."/>
            <person name="Nishiko R."/>
            <person name="Narita H."/>
            <person name="Hanamaki A."/>
            <person name="Hata C."/>
            <person name="Konno Y."/>
            <person name="Niimura Y."/>
            <person name="Yamazaki S."/>
            <person name="Fujita N."/>
        </authorList>
    </citation>
    <scope>NUCLEOTIDE SEQUENCE [LARGE SCALE GENOMIC DNA]</scope>
    <source>
        <strain evidence="9">ATCC 51415 / DSM 6626 / JCM 7361 / LMG 17667 / NBRC 15112 / Ep01</strain>
    </source>
</reference>
<feature type="domain" description="Right handed beta helix" evidence="6">
    <location>
        <begin position="235"/>
        <end position="390"/>
    </location>
</feature>
<dbReference type="InterPro" id="IPR049169">
    <property type="entry name" value="Glyco_hydro_120_ins"/>
</dbReference>
<dbReference type="HOGENOM" id="CLU_014875_0_0_9"/>
<dbReference type="GO" id="GO:0016837">
    <property type="term" value="F:carbon-oxygen lyase activity, acting on polysaccharides"/>
    <property type="evidence" value="ECO:0007669"/>
    <property type="project" value="TreeGrafter"/>
</dbReference>
<dbReference type="InterPro" id="IPR052052">
    <property type="entry name" value="Polysaccharide_Lyase_9"/>
</dbReference>
<dbReference type="SMART" id="SM00710">
    <property type="entry name" value="PbH1"/>
    <property type="match status" value="3"/>
</dbReference>
<evidence type="ECO:0000313" key="8">
    <source>
        <dbReference type="EMBL" id="BAM46653.1"/>
    </source>
</evidence>
<keyword evidence="2" id="KW-0964">Secreted</keyword>
<evidence type="ECO:0000259" key="6">
    <source>
        <dbReference type="Pfam" id="PF13229"/>
    </source>
</evidence>
<dbReference type="Pfam" id="PF13229">
    <property type="entry name" value="Beta_helix"/>
    <property type="match status" value="1"/>
</dbReference>
<feature type="domain" description="DUF1565" evidence="5">
    <location>
        <begin position="8"/>
        <end position="46"/>
    </location>
</feature>
<evidence type="ECO:0000256" key="4">
    <source>
        <dbReference type="SAM" id="MobiDB-lite"/>
    </source>
</evidence>
<dbReference type="KEGG" id="axl:AXY_05210"/>
<dbReference type="eggNOG" id="COG1653">
    <property type="taxonomic scope" value="Bacteria"/>
</dbReference>
<dbReference type="STRING" id="698758.AXY_05210"/>
<name>K0J6H4_AMPXN</name>
<organism evidence="8 9">
    <name type="scientific">Amphibacillus xylanus (strain ATCC 51415 / DSM 6626 / JCM 7361 / LMG 17667 / NBRC 15112 / Ep01)</name>
    <dbReference type="NCBI Taxonomy" id="698758"/>
    <lineage>
        <taxon>Bacteria</taxon>
        <taxon>Bacillati</taxon>
        <taxon>Bacillota</taxon>
        <taxon>Bacilli</taxon>
        <taxon>Bacillales</taxon>
        <taxon>Bacillaceae</taxon>
        <taxon>Amphibacillus</taxon>
    </lineage>
</organism>
<dbReference type="Pfam" id="PF21258">
    <property type="entry name" value="Glyco_hydro_120_ins"/>
    <property type="match status" value="1"/>
</dbReference>
<dbReference type="Gene3D" id="2.60.40.1180">
    <property type="entry name" value="Golgi alpha-mannosidase II"/>
    <property type="match status" value="1"/>
</dbReference>
<dbReference type="PATRIC" id="fig|698758.3.peg.519"/>